<comment type="function">
    <text evidence="4">Co-chaperone involved in the maturation of iron-sulfur cluster-containing proteins. Seems to help targeting proteins to be folded toward HscA.</text>
</comment>
<dbReference type="CDD" id="cd06257">
    <property type="entry name" value="DnaJ"/>
    <property type="match status" value="1"/>
</dbReference>
<evidence type="ECO:0000313" key="8">
    <source>
        <dbReference type="EMBL" id="QCI26529.1"/>
    </source>
</evidence>
<evidence type="ECO:0000259" key="7">
    <source>
        <dbReference type="PROSITE" id="PS50076"/>
    </source>
</evidence>
<dbReference type="OrthoDB" id="287587at2"/>
<proteinExistence type="inferred from homology"/>
<keyword evidence="9" id="KW-1185">Reference proteome</keyword>
<name>A0A4D6YAT9_9GAMM</name>
<dbReference type="PANTHER" id="PTHR14021">
    <property type="entry name" value="IRON-SULFUR CLUSTER CO-CHAPERONE PROTEIN HSCB"/>
    <property type="match status" value="1"/>
</dbReference>
<dbReference type="InterPro" id="IPR036386">
    <property type="entry name" value="HscB_C_sf"/>
</dbReference>
<evidence type="ECO:0000313" key="9">
    <source>
        <dbReference type="Proteomes" id="UP000298636"/>
    </source>
</evidence>
<dbReference type="PANTHER" id="PTHR14021:SF15">
    <property type="entry name" value="IRON-SULFUR CLUSTER CO-CHAPERONE PROTEIN HSCB"/>
    <property type="match status" value="1"/>
</dbReference>
<feature type="domain" description="J" evidence="7">
    <location>
        <begin position="2"/>
        <end position="76"/>
    </location>
</feature>
<comment type="similarity">
    <text evidence="1">Belongs to the HscB family.</text>
</comment>
<dbReference type="InterPro" id="IPR004640">
    <property type="entry name" value="HscB"/>
</dbReference>
<evidence type="ECO:0000256" key="6">
    <source>
        <dbReference type="ARBA" id="ARBA00030734"/>
    </source>
</evidence>
<dbReference type="Proteomes" id="UP000298636">
    <property type="component" value="Chromosome"/>
</dbReference>
<dbReference type="GO" id="GO:0044571">
    <property type="term" value="P:[2Fe-2S] cluster assembly"/>
    <property type="evidence" value="ECO:0007669"/>
    <property type="project" value="InterPro"/>
</dbReference>
<dbReference type="GO" id="GO:0051259">
    <property type="term" value="P:protein complex oligomerization"/>
    <property type="evidence" value="ECO:0007669"/>
    <property type="project" value="InterPro"/>
</dbReference>
<dbReference type="InterPro" id="IPR001623">
    <property type="entry name" value="DnaJ_domain"/>
</dbReference>
<dbReference type="NCBIfam" id="TIGR00714">
    <property type="entry name" value="hscB"/>
    <property type="match status" value="1"/>
</dbReference>
<evidence type="ECO:0000256" key="5">
    <source>
        <dbReference type="ARBA" id="ARBA00025986"/>
    </source>
</evidence>
<dbReference type="GO" id="GO:1990230">
    <property type="term" value="C:iron-sulfur cluster transfer complex"/>
    <property type="evidence" value="ECO:0007669"/>
    <property type="project" value="TreeGrafter"/>
</dbReference>
<dbReference type="AlphaFoldDB" id="A0A4D6YAT9"/>
<keyword evidence="3" id="KW-0143">Chaperone</keyword>
<evidence type="ECO:0000256" key="1">
    <source>
        <dbReference type="ARBA" id="ARBA00010476"/>
    </source>
</evidence>
<dbReference type="InterPro" id="IPR036869">
    <property type="entry name" value="J_dom_sf"/>
</dbReference>
<sequence length="161" mass="19983">MDYFKLFKIKKRSQIDYKLLTNRFYQLQHKYHPDRVIHLSQQKQKDMLKKSIIINQAYKILKNPLLRYEYLLSLYGFSLQNNTHSKHNQKFLIKQFNLSERIEKYKKNKNKINKIKLFIDSEIKKYQLQIQFELDQKQWHLAINTLYQLSFYQQKYLDINK</sequence>
<dbReference type="Pfam" id="PF07743">
    <property type="entry name" value="HSCB_C"/>
    <property type="match status" value="1"/>
</dbReference>
<dbReference type="SMART" id="SM00271">
    <property type="entry name" value="DnaJ"/>
    <property type="match status" value="1"/>
</dbReference>
<dbReference type="GO" id="GO:0051087">
    <property type="term" value="F:protein-folding chaperone binding"/>
    <property type="evidence" value="ECO:0007669"/>
    <property type="project" value="InterPro"/>
</dbReference>
<dbReference type="Gene3D" id="1.20.1280.20">
    <property type="entry name" value="HscB, C-terminal domain"/>
    <property type="match status" value="1"/>
</dbReference>
<reference evidence="8 9" key="1">
    <citation type="submission" date="2018-10" db="EMBL/GenBank/DDBJ databases">
        <title>Comparative functional genomics of the obligate endosymbiont Buchnera aphidicola.</title>
        <authorList>
            <person name="Chong R.A."/>
        </authorList>
    </citation>
    <scope>NUCLEOTIDE SEQUENCE [LARGE SCALE GENOMIC DNA]</scope>
    <source>
        <strain evidence="8 9">Ssp</strain>
    </source>
</reference>
<protein>
    <recommendedName>
        <fullName evidence="2">Co-chaperone protein HscB</fullName>
    </recommendedName>
    <alternativeName>
        <fullName evidence="6">Hsc20</fullName>
    </alternativeName>
</protein>
<comment type="subunit">
    <text evidence="5">Interacts with HscA and stimulates its ATPase activity. Interacts with IscU.</text>
</comment>
<dbReference type="EMBL" id="CP032998">
    <property type="protein sequence ID" value="QCI26529.1"/>
    <property type="molecule type" value="Genomic_DNA"/>
</dbReference>
<organism evidence="8 9">
    <name type="scientific">Buchnera aphidicola</name>
    <name type="common">Stegophylla sp.</name>
    <dbReference type="NCBI Taxonomy" id="2315800"/>
    <lineage>
        <taxon>Bacteria</taxon>
        <taxon>Pseudomonadati</taxon>
        <taxon>Pseudomonadota</taxon>
        <taxon>Gammaproteobacteria</taxon>
        <taxon>Enterobacterales</taxon>
        <taxon>Erwiniaceae</taxon>
        <taxon>Buchnera</taxon>
    </lineage>
</organism>
<evidence type="ECO:0000256" key="2">
    <source>
        <dbReference type="ARBA" id="ARBA00017570"/>
    </source>
</evidence>
<dbReference type="GO" id="GO:0001671">
    <property type="term" value="F:ATPase activator activity"/>
    <property type="evidence" value="ECO:0007669"/>
    <property type="project" value="InterPro"/>
</dbReference>
<evidence type="ECO:0000256" key="3">
    <source>
        <dbReference type="ARBA" id="ARBA00023186"/>
    </source>
</evidence>
<dbReference type="SUPFAM" id="SSF47144">
    <property type="entry name" value="HSC20 (HSCB), C-terminal oligomerisation domain"/>
    <property type="match status" value="1"/>
</dbReference>
<dbReference type="RefSeq" id="WP_158352143.1">
    <property type="nucleotide sequence ID" value="NZ_CP032998.1"/>
</dbReference>
<gene>
    <name evidence="8" type="primary">hscB</name>
    <name evidence="8" type="ORF">D9V79_01950</name>
</gene>
<dbReference type="Gene3D" id="1.10.287.110">
    <property type="entry name" value="DnaJ domain"/>
    <property type="match status" value="1"/>
</dbReference>
<dbReference type="PROSITE" id="PS50076">
    <property type="entry name" value="DNAJ_2"/>
    <property type="match status" value="1"/>
</dbReference>
<accession>A0A4D6YAT9</accession>
<evidence type="ECO:0000256" key="4">
    <source>
        <dbReference type="ARBA" id="ARBA00025596"/>
    </source>
</evidence>
<dbReference type="SUPFAM" id="SSF46565">
    <property type="entry name" value="Chaperone J-domain"/>
    <property type="match status" value="1"/>
</dbReference>
<dbReference type="InterPro" id="IPR009073">
    <property type="entry name" value="HscB_oligo_C"/>
</dbReference>